<feature type="compositionally biased region" description="Basic and acidic residues" evidence="1">
    <location>
        <begin position="188"/>
        <end position="203"/>
    </location>
</feature>
<accession>A0A8D0UHZ7</accession>
<evidence type="ECO:0000313" key="2">
    <source>
        <dbReference type="Ensembl" id="ENSSSCP00025006356.1"/>
    </source>
</evidence>
<dbReference type="InterPro" id="IPR052825">
    <property type="entry name" value="CCD-Prefoldin_beta-like"/>
</dbReference>
<evidence type="ECO:0000313" key="3">
    <source>
        <dbReference type="Proteomes" id="UP000694727"/>
    </source>
</evidence>
<dbReference type="PANTHER" id="PTHR34479">
    <property type="entry name" value="COILED-COIL DOMAIN-CONTAINING PROTEIN 30"/>
    <property type="match status" value="1"/>
</dbReference>
<protein>
    <recommendedName>
        <fullName evidence="4">Coiled-coil domain containing 30</fullName>
    </recommendedName>
</protein>
<feature type="region of interest" description="Disordered" evidence="1">
    <location>
        <begin position="187"/>
        <end position="212"/>
    </location>
</feature>
<sequence>MHDEDPGKDKTSQNCVERDLEHAARSLGTAREEIRRLPAQEPQGQGEEQRELDSAFEKSQLEVEKLKELLKELKENGSADLQKAKEHNRRLDEEILALRNRVRSLDSEKKVLGEEVERLRGEICDSPERKHLGNHSPGKTVLKLSQEFEQLNRITLGRKTADANLVPSESTSKDLASQVPVLEVETQNPKEERKELCTDHLETEPSPSRKRNYNSFARICTGSRFCVAQQKKSFATSEERTWT</sequence>
<name>A0A8D0UHZ7_PIG</name>
<feature type="compositionally biased region" description="Basic and acidic residues" evidence="1">
    <location>
        <begin position="47"/>
        <end position="57"/>
    </location>
</feature>
<evidence type="ECO:0000256" key="1">
    <source>
        <dbReference type="SAM" id="MobiDB-lite"/>
    </source>
</evidence>
<evidence type="ECO:0008006" key="4">
    <source>
        <dbReference type="Google" id="ProtNLM"/>
    </source>
</evidence>
<dbReference type="Ensembl" id="ENSSSCT00025016036.1">
    <property type="protein sequence ID" value="ENSSSCP00025006356.1"/>
    <property type="gene ID" value="ENSSSCG00025011977.1"/>
</dbReference>
<dbReference type="AlphaFoldDB" id="A0A8D0UHZ7"/>
<dbReference type="PANTHER" id="PTHR34479:SF1">
    <property type="entry name" value="COILED-COIL DOMAIN-CONTAINING PROTEIN 30"/>
    <property type="match status" value="1"/>
</dbReference>
<organism evidence="2 3">
    <name type="scientific">Sus scrofa</name>
    <name type="common">Pig</name>
    <dbReference type="NCBI Taxonomy" id="9823"/>
    <lineage>
        <taxon>Eukaryota</taxon>
        <taxon>Metazoa</taxon>
        <taxon>Chordata</taxon>
        <taxon>Craniata</taxon>
        <taxon>Vertebrata</taxon>
        <taxon>Euteleostomi</taxon>
        <taxon>Mammalia</taxon>
        <taxon>Eutheria</taxon>
        <taxon>Laurasiatheria</taxon>
        <taxon>Artiodactyla</taxon>
        <taxon>Suina</taxon>
        <taxon>Suidae</taxon>
        <taxon>Sus</taxon>
    </lineage>
</organism>
<proteinExistence type="predicted"/>
<feature type="compositionally biased region" description="Basic and acidic residues" evidence="1">
    <location>
        <begin position="1"/>
        <end position="38"/>
    </location>
</feature>
<reference evidence="2" key="1">
    <citation type="submission" date="2025-08" db="UniProtKB">
        <authorList>
            <consortium name="Ensembl"/>
        </authorList>
    </citation>
    <scope>IDENTIFICATION</scope>
</reference>
<feature type="region of interest" description="Disordered" evidence="1">
    <location>
        <begin position="1"/>
        <end position="57"/>
    </location>
</feature>
<dbReference type="Proteomes" id="UP000694727">
    <property type="component" value="Unplaced"/>
</dbReference>